<comment type="similarity">
    <text evidence="2 13">Belongs to the LolB family.</text>
</comment>
<evidence type="ECO:0000256" key="9">
    <source>
        <dbReference type="ARBA" id="ARBA00023139"/>
    </source>
</evidence>
<dbReference type="Gene3D" id="2.50.20.10">
    <property type="entry name" value="Lipoprotein localisation LolA/LolB/LppX"/>
    <property type="match status" value="1"/>
</dbReference>
<evidence type="ECO:0000256" key="14">
    <source>
        <dbReference type="SAM" id="SignalP"/>
    </source>
</evidence>
<feature type="signal peptide" evidence="14">
    <location>
        <begin position="1"/>
        <end position="29"/>
    </location>
</feature>
<reference evidence="15" key="1">
    <citation type="journal article" date="2014" name="Int. J. Syst. Evol. Microbiol.">
        <title>Complete genome sequence of Corynebacterium casei LMG S-19264T (=DSM 44701T), isolated from a smear-ripened cheese.</title>
        <authorList>
            <consortium name="US DOE Joint Genome Institute (JGI-PGF)"/>
            <person name="Walter F."/>
            <person name="Albersmeier A."/>
            <person name="Kalinowski J."/>
            <person name="Ruckert C."/>
        </authorList>
    </citation>
    <scope>NUCLEOTIDE SEQUENCE</scope>
    <source>
        <strain evidence="15">CCM 7664</strain>
    </source>
</reference>
<gene>
    <name evidence="13" type="primary">lolB</name>
    <name evidence="15" type="ORF">GCM10011430_09090</name>
</gene>
<keyword evidence="9 13" id="KW-0564">Palmitate</keyword>
<sequence>MTNLLRLRSPFGIATLALPILLMAGCAELAPRTDTDVTAQATTPHRYRNTLDLDGRLSVQYQRNNQDEALHGSFTWRQTAQRNAITLLSPLGQTLATITVEPGSATLTESGKAPRTASDVDALAAQSLGWPLPVAGLRNWLQGYATDANGKRFIASPNANSVTTDDGWRLHYVSWDESDPADTHPRRLDLERETEQAGNVSIRIVIDNWQTH</sequence>
<evidence type="ECO:0000256" key="6">
    <source>
        <dbReference type="ARBA" id="ARBA00022729"/>
    </source>
</evidence>
<dbReference type="Proteomes" id="UP000627205">
    <property type="component" value="Unassembled WGS sequence"/>
</dbReference>
<evidence type="ECO:0000256" key="5">
    <source>
        <dbReference type="ARBA" id="ARBA00022448"/>
    </source>
</evidence>
<dbReference type="AlphaFoldDB" id="A0A8J3AV07"/>
<dbReference type="GO" id="GO:0009279">
    <property type="term" value="C:cell outer membrane"/>
    <property type="evidence" value="ECO:0007669"/>
    <property type="project" value="UniProtKB-SubCell"/>
</dbReference>
<evidence type="ECO:0000256" key="8">
    <source>
        <dbReference type="ARBA" id="ARBA00023136"/>
    </source>
</evidence>
<accession>A0A8J3AV07</accession>
<evidence type="ECO:0000256" key="7">
    <source>
        <dbReference type="ARBA" id="ARBA00022927"/>
    </source>
</evidence>
<protein>
    <recommendedName>
        <fullName evidence="4 13">Outer-membrane lipoprotein LolB</fullName>
    </recommendedName>
</protein>
<dbReference type="HAMAP" id="MF_00233">
    <property type="entry name" value="LolB"/>
    <property type="match status" value="1"/>
</dbReference>
<evidence type="ECO:0000256" key="2">
    <source>
        <dbReference type="ARBA" id="ARBA00009696"/>
    </source>
</evidence>
<evidence type="ECO:0000256" key="4">
    <source>
        <dbReference type="ARBA" id="ARBA00016202"/>
    </source>
</evidence>
<dbReference type="EMBL" id="BMDP01000001">
    <property type="protein sequence ID" value="GGI53735.1"/>
    <property type="molecule type" value="Genomic_DNA"/>
</dbReference>
<comment type="caution">
    <text evidence="15">The sequence shown here is derived from an EMBL/GenBank/DDBJ whole genome shotgun (WGS) entry which is preliminary data.</text>
</comment>
<keyword evidence="7 13" id="KW-0653">Protein transport</keyword>
<dbReference type="GO" id="GO:0015031">
    <property type="term" value="P:protein transport"/>
    <property type="evidence" value="ECO:0007669"/>
    <property type="project" value="UniProtKB-KW"/>
</dbReference>
<feature type="chain" id="PRO_5035185497" description="Outer-membrane lipoprotein LolB" evidence="14">
    <location>
        <begin position="30"/>
        <end position="212"/>
    </location>
</feature>
<proteinExistence type="inferred from homology"/>
<dbReference type="Pfam" id="PF03550">
    <property type="entry name" value="LolB"/>
    <property type="match status" value="1"/>
</dbReference>
<keyword evidence="10 13" id="KW-0143">Chaperone</keyword>
<name>A0A8J3AV07_9BURK</name>
<dbReference type="NCBIfam" id="TIGR00548">
    <property type="entry name" value="lolB"/>
    <property type="match status" value="1"/>
</dbReference>
<keyword evidence="11 13" id="KW-0998">Cell outer membrane</keyword>
<evidence type="ECO:0000256" key="10">
    <source>
        <dbReference type="ARBA" id="ARBA00023186"/>
    </source>
</evidence>
<dbReference type="InterPro" id="IPR029046">
    <property type="entry name" value="LolA/LolB/LppX"/>
</dbReference>
<keyword evidence="5 13" id="KW-0813">Transport</keyword>
<evidence type="ECO:0000313" key="16">
    <source>
        <dbReference type="Proteomes" id="UP000627205"/>
    </source>
</evidence>
<evidence type="ECO:0000256" key="11">
    <source>
        <dbReference type="ARBA" id="ARBA00023237"/>
    </source>
</evidence>
<evidence type="ECO:0000313" key="15">
    <source>
        <dbReference type="EMBL" id="GGI53735.1"/>
    </source>
</evidence>
<reference evidence="15" key="2">
    <citation type="submission" date="2020-09" db="EMBL/GenBank/DDBJ databases">
        <authorList>
            <person name="Sun Q."/>
            <person name="Sedlacek I."/>
        </authorList>
    </citation>
    <scope>NUCLEOTIDE SEQUENCE</scope>
    <source>
        <strain evidence="15">CCM 7664</strain>
    </source>
</reference>
<comment type="function">
    <text evidence="13">Plays a critical role in the incorporation of lipoproteins in the outer membrane after they are released by the LolA protein.</text>
</comment>
<keyword evidence="6 13" id="KW-0732">Signal</keyword>
<dbReference type="SUPFAM" id="SSF89392">
    <property type="entry name" value="Prokaryotic lipoproteins and lipoprotein localization factors"/>
    <property type="match status" value="1"/>
</dbReference>
<dbReference type="CDD" id="cd16326">
    <property type="entry name" value="LolB"/>
    <property type="match status" value="1"/>
</dbReference>
<evidence type="ECO:0000256" key="13">
    <source>
        <dbReference type="HAMAP-Rule" id="MF_00233"/>
    </source>
</evidence>
<evidence type="ECO:0000256" key="3">
    <source>
        <dbReference type="ARBA" id="ARBA00011245"/>
    </source>
</evidence>
<dbReference type="InterPro" id="IPR004565">
    <property type="entry name" value="OM_lipoprot_LolB"/>
</dbReference>
<evidence type="ECO:0000256" key="1">
    <source>
        <dbReference type="ARBA" id="ARBA00004459"/>
    </source>
</evidence>
<organism evidence="15 16">
    <name type="scientific">Oxalicibacterium solurbis</name>
    <dbReference type="NCBI Taxonomy" id="69280"/>
    <lineage>
        <taxon>Bacteria</taxon>
        <taxon>Pseudomonadati</taxon>
        <taxon>Pseudomonadota</taxon>
        <taxon>Betaproteobacteria</taxon>
        <taxon>Burkholderiales</taxon>
        <taxon>Oxalobacteraceae</taxon>
        <taxon>Oxalicibacterium</taxon>
    </lineage>
</organism>
<keyword evidence="12 13" id="KW-0449">Lipoprotein</keyword>
<dbReference type="RefSeq" id="WP_188419768.1">
    <property type="nucleotide sequence ID" value="NZ_BMDP01000001.1"/>
</dbReference>
<evidence type="ECO:0000256" key="12">
    <source>
        <dbReference type="ARBA" id="ARBA00023288"/>
    </source>
</evidence>
<keyword evidence="8 13" id="KW-0472">Membrane</keyword>
<comment type="subunit">
    <text evidence="3 13">Monomer.</text>
</comment>
<dbReference type="PROSITE" id="PS51257">
    <property type="entry name" value="PROKAR_LIPOPROTEIN"/>
    <property type="match status" value="1"/>
</dbReference>
<dbReference type="GO" id="GO:0044874">
    <property type="term" value="P:lipoprotein localization to outer membrane"/>
    <property type="evidence" value="ECO:0007669"/>
    <property type="project" value="UniProtKB-UniRule"/>
</dbReference>
<comment type="subcellular location">
    <subcellularLocation>
        <location evidence="1 13">Cell outer membrane</location>
        <topology evidence="1 13">Lipid-anchor</topology>
    </subcellularLocation>
</comment>
<keyword evidence="16" id="KW-1185">Reference proteome</keyword>